<dbReference type="EMBL" id="NCKV01031194">
    <property type="protein sequence ID" value="RWS19020.1"/>
    <property type="molecule type" value="Genomic_DNA"/>
</dbReference>
<evidence type="ECO:0000313" key="4">
    <source>
        <dbReference type="Proteomes" id="UP000288716"/>
    </source>
</evidence>
<name>A0A443RUV9_9ACAR</name>
<dbReference type="Gene3D" id="1.10.150.490">
    <property type="entry name" value="Retroviral GAG p10 protein"/>
    <property type="match status" value="1"/>
</dbReference>
<dbReference type="VEuPathDB" id="VectorBase:LDEU013020"/>
<dbReference type="InterPro" id="IPR038124">
    <property type="entry name" value="B_retro_matrix_sf"/>
</dbReference>
<protein>
    <submittedName>
        <fullName evidence="3">Endogenous retrovirus group K member 5 Gag polyprotein-like isoform X1</fullName>
    </submittedName>
</protein>
<proteinExistence type="predicted"/>
<dbReference type="SUPFAM" id="SSF47836">
    <property type="entry name" value="Retroviral matrix proteins"/>
    <property type="match status" value="1"/>
</dbReference>
<feature type="region of interest" description="Disordered" evidence="1">
    <location>
        <begin position="152"/>
        <end position="171"/>
    </location>
</feature>
<gene>
    <name evidence="3" type="ORF">B4U80_12370</name>
</gene>
<feature type="non-terminal residue" evidence="3">
    <location>
        <position position="171"/>
    </location>
</feature>
<dbReference type="Proteomes" id="UP000288716">
    <property type="component" value="Unassembled WGS sequence"/>
</dbReference>
<sequence length="171" mass="18657">KQDLNKVCLTKPCMSVLSLAGESNDATTGAETRERMIGKSNDWMGSEVSRIRMEAPLKELLKANGTPLKTDTCRSFLRVVETLCPWFIQEGLLNIPQWEHLGDALRDHERDVGPLPKGTLAVWKLVQSCLVTPSPKFEGIVTQGTQALMEVKDQSAAASEIGSGSGTDTDE</sequence>
<dbReference type="Pfam" id="PF02337">
    <property type="entry name" value="Gag_p10"/>
    <property type="match status" value="1"/>
</dbReference>
<dbReference type="PANTHER" id="PTHR40389">
    <property type="entry name" value="ENDOGENOUS RETROVIRUS GROUP K MEMBER 24 GAG POLYPROTEIN-RELATED"/>
    <property type="match status" value="1"/>
</dbReference>
<dbReference type="InterPro" id="IPR003322">
    <property type="entry name" value="B_retro_matrix"/>
</dbReference>
<evidence type="ECO:0000256" key="1">
    <source>
        <dbReference type="SAM" id="MobiDB-lite"/>
    </source>
</evidence>
<evidence type="ECO:0000259" key="2">
    <source>
        <dbReference type="Pfam" id="PF02337"/>
    </source>
</evidence>
<reference evidence="3 4" key="1">
    <citation type="journal article" date="2018" name="Gigascience">
        <title>Genomes of trombidid mites reveal novel predicted allergens and laterally-transferred genes associated with secondary metabolism.</title>
        <authorList>
            <person name="Dong X."/>
            <person name="Chaisiri K."/>
            <person name="Xia D."/>
            <person name="Armstrong S.D."/>
            <person name="Fang Y."/>
            <person name="Donnelly M.J."/>
            <person name="Kadowaki T."/>
            <person name="McGarry J.W."/>
            <person name="Darby A.C."/>
            <person name="Makepeace B.L."/>
        </authorList>
    </citation>
    <scope>NUCLEOTIDE SEQUENCE [LARGE SCALE GENOMIC DNA]</scope>
    <source>
        <strain evidence="3">UoL-UT</strain>
    </source>
</reference>
<evidence type="ECO:0000313" key="3">
    <source>
        <dbReference type="EMBL" id="RWS19020.1"/>
    </source>
</evidence>
<keyword evidence="4" id="KW-1185">Reference proteome</keyword>
<accession>A0A443RUV9</accession>
<dbReference type="InterPro" id="IPR050195">
    <property type="entry name" value="Primate_lentivir_Gag_pol-like"/>
</dbReference>
<organism evidence="3 4">
    <name type="scientific">Leptotrombidium deliense</name>
    <dbReference type="NCBI Taxonomy" id="299467"/>
    <lineage>
        <taxon>Eukaryota</taxon>
        <taxon>Metazoa</taxon>
        <taxon>Ecdysozoa</taxon>
        <taxon>Arthropoda</taxon>
        <taxon>Chelicerata</taxon>
        <taxon>Arachnida</taxon>
        <taxon>Acari</taxon>
        <taxon>Acariformes</taxon>
        <taxon>Trombidiformes</taxon>
        <taxon>Prostigmata</taxon>
        <taxon>Anystina</taxon>
        <taxon>Parasitengona</taxon>
        <taxon>Trombiculoidea</taxon>
        <taxon>Trombiculidae</taxon>
        <taxon>Leptotrombidium</taxon>
    </lineage>
</organism>
<feature type="domain" description="Beta-retroviral matrix protein" evidence="2">
    <location>
        <begin position="57"/>
        <end position="130"/>
    </location>
</feature>
<dbReference type="OrthoDB" id="9809723at2759"/>
<dbReference type="AlphaFoldDB" id="A0A443RUV9"/>
<dbReference type="InterPro" id="IPR010999">
    <property type="entry name" value="Retrovr_matrix"/>
</dbReference>
<feature type="non-terminal residue" evidence="3">
    <location>
        <position position="1"/>
    </location>
</feature>
<dbReference type="GO" id="GO:0005198">
    <property type="term" value="F:structural molecule activity"/>
    <property type="evidence" value="ECO:0007669"/>
    <property type="project" value="InterPro"/>
</dbReference>
<comment type="caution">
    <text evidence="3">The sequence shown here is derived from an EMBL/GenBank/DDBJ whole genome shotgun (WGS) entry which is preliminary data.</text>
</comment>
<dbReference type="PANTHER" id="PTHR40389:SF3">
    <property type="entry name" value="IGE-BINDING PROTEIN"/>
    <property type="match status" value="1"/>
</dbReference>